<dbReference type="Pfam" id="PF00126">
    <property type="entry name" value="HTH_1"/>
    <property type="match status" value="1"/>
</dbReference>
<feature type="domain" description="HTH lysR-type" evidence="5">
    <location>
        <begin position="10"/>
        <end position="67"/>
    </location>
</feature>
<comment type="similarity">
    <text evidence="1">Belongs to the LysR transcriptional regulatory family.</text>
</comment>
<protein>
    <recommendedName>
        <fullName evidence="5">HTH lysR-type domain-containing protein</fullName>
    </recommendedName>
</protein>
<reference evidence="6 7" key="1">
    <citation type="submission" date="2014-01" db="EMBL/GenBank/DDBJ databases">
        <title>Marinomonas ushuaiensis DSM 15871 Genome Sequencing.</title>
        <authorList>
            <person name="Lai Q."/>
            <person name="Shao Z.S."/>
        </authorList>
    </citation>
    <scope>NUCLEOTIDE SEQUENCE [LARGE SCALE GENOMIC DNA]</scope>
    <source>
        <strain evidence="6 7">DSM 15871</strain>
    </source>
</reference>
<proteinExistence type="inferred from homology"/>
<dbReference type="InterPro" id="IPR058163">
    <property type="entry name" value="LysR-type_TF_proteobact-type"/>
</dbReference>
<dbReference type="SUPFAM" id="SSF46785">
    <property type="entry name" value="Winged helix' DNA-binding domain"/>
    <property type="match status" value="1"/>
</dbReference>
<dbReference type="GO" id="GO:0006351">
    <property type="term" value="P:DNA-templated transcription"/>
    <property type="evidence" value="ECO:0007669"/>
    <property type="project" value="TreeGrafter"/>
</dbReference>
<evidence type="ECO:0000256" key="2">
    <source>
        <dbReference type="ARBA" id="ARBA00023015"/>
    </source>
</evidence>
<name>X7E7M7_9GAMM</name>
<dbReference type="InterPro" id="IPR036390">
    <property type="entry name" value="WH_DNA-bd_sf"/>
</dbReference>
<dbReference type="Proteomes" id="UP000054058">
    <property type="component" value="Unassembled WGS sequence"/>
</dbReference>
<organism evidence="6 7">
    <name type="scientific">Marinomonas ushuaiensis DSM 15871</name>
    <dbReference type="NCBI Taxonomy" id="1122207"/>
    <lineage>
        <taxon>Bacteria</taxon>
        <taxon>Pseudomonadati</taxon>
        <taxon>Pseudomonadota</taxon>
        <taxon>Gammaproteobacteria</taxon>
        <taxon>Oceanospirillales</taxon>
        <taxon>Oceanospirillaceae</taxon>
        <taxon>Marinomonas</taxon>
    </lineage>
</organism>
<dbReference type="InterPro" id="IPR036388">
    <property type="entry name" value="WH-like_DNA-bd_sf"/>
</dbReference>
<accession>X7E7M7</accession>
<dbReference type="InterPro" id="IPR005119">
    <property type="entry name" value="LysR_subst-bd"/>
</dbReference>
<dbReference type="STRING" id="1122207.MUS1_12205"/>
<dbReference type="PROSITE" id="PS50931">
    <property type="entry name" value="HTH_LYSR"/>
    <property type="match status" value="1"/>
</dbReference>
<dbReference type="PANTHER" id="PTHR30537:SF3">
    <property type="entry name" value="TRANSCRIPTIONAL REGULATORY PROTEIN"/>
    <property type="match status" value="1"/>
</dbReference>
<dbReference type="PATRIC" id="fig|1122207.3.peg.1575"/>
<evidence type="ECO:0000259" key="5">
    <source>
        <dbReference type="PROSITE" id="PS50931"/>
    </source>
</evidence>
<dbReference type="Gene3D" id="3.40.190.290">
    <property type="match status" value="1"/>
</dbReference>
<evidence type="ECO:0000256" key="4">
    <source>
        <dbReference type="ARBA" id="ARBA00023163"/>
    </source>
</evidence>
<keyword evidence="7" id="KW-1185">Reference proteome</keyword>
<dbReference type="EMBL" id="JAMB01000005">
    <property type="protein sequence ID" value="ETX11173.1"/>
    <property type="molecule type" value="Genomic_DNA"/>
</dbReference>
<gene>
    <name evidence="6" type="ORF">MUS1_12205</name>
</gene>
<dbReference type="GO" id="GO:0043565">
    <property type="term" value="F:sequence-specific DNA binding"/>
    <property type="evidence" value="ECO:0007669"/>
    <property type="project" value="TreeGrafter"/>
</dbReference>
<sequence>MNENLDLLEINWNDLKYFLALWRYGRLSLAATKLGCTHVTIANRIEQLEKAIDTRLFYQNSKGFHLTKAGENLIPYAEKCERTLRLANENYRSGKEIRSKIRIGVTEGFSNYYLSDRLPIWVKGKDIDIELISLAGATLITSGEVDISITVGPQKGSNIIQKKLSDYTLGLFAATEYLALNKSIKTKSDLEKHSFIGYIEDQVFSDLLKYQNEIAPDLQFIYKSTTIHTQRKAVRSGLGVGILPHFVAYGDPVLSPVLPDFLLHRELWISTSKDLHQFKDLKLTWDFILNACAEEKYRFIDRKVL</sequence>
<evidence type="ECO:0000313" key="6">
    <source>
        <dbReference type="EMBL" id="ETX11173.1"/>
    </source>
</evidence>
<dbReference type="Gene3D" id="1.10.10.10">
    <property type="entry name" value="Winged helix-like DNA-binding domain superfamily/Winged helix DNA-binding domain"/>
    <property type="match status" value="1"/>
</dbReference>
<comment type="caution">
    <text evidence="6">The sequence shown here is derived from an EMBL/GenBank/DDBJ whole genome shotgun (WGS) entry which is preliminary data.</text>
</comment>
<keyword evidence="3" id="KW-0238">DNA-binding</keyword>
<evidence type="ECO:0000313" key="7">
    <source>
        <dbReference type="Proteomes" id="UP000054058"/>
    </source>
</evidence>
<keyword evidence="4" id="KW-0804">Transcription</keyword>
<dbReference type="Pfam" id="PF03466">
    <property type="entry name" value="LysR_substrate"/>
    <property type="match status" value="1"/>
</dbReference>
<dbReference type="GO" id="GO:0003700">
    <property type="term" value="F:DNA-binding transcription factor activity"/>
    <property type="evidence" value="ECO:0007669"/>
    <property type="project" value="InterPro"/>
</dbReference>
<dbReference type="InterPro" id="IPR000847">
    <property type="entry name" value="LysR_HTH_N"/>
</dbReference>
<dbReference type="OrthoDB" id="464481at2"/>
<dbReference type="SUPFAM" id="SSF53850">
    <property type="entry name" value="Periplasmic binding protein-like II"/>
    <property type="match status" value="1"/>
</dbReference>
<dbReference type="CDD" id="cd05466">
    <property type="entry name" value="PBP2_LTTR_substrate"/>
    <property type="match status" value="1"/>
</dbReference>
<keyword evidence="2" id="KW-0805">Transcription regulation</keyword>
<dbReference type="eggNOG" id="COG0583">
    <property type="taxonomic scope" value="Bacteria"/>
</dbReference>
<evidence type="ECO:0000256" key="1">
    <source>
        <dbReference type="ARBA" id="ARBA00009437"/>
    </source>
</evidence>
<dbReference type="RefSeq" id="WP_036160810.1">
    <property type="nucleotide sequence ID" value="NZ_JAMB01000005.1"/>
</dbReference>
<evidence type="ECO:0000256" key="3">
    <source>
        <dbReference type="ARBA" id="ARBA00023125"/>
    </source>
</evidence>
<dbReference type="PANTHER" id="PTHR30537">
    <property type="entry name" value="HTH-TYPE TRANSCRIPTIONAL REGULATOR"/>
    <property type="match status" value="1"/>
</dbReference>
<dbReference type="AlphaFoldDB" id="X7E7M7"/>